<name>A6G6V8_9BACT</name>
<dbReference type="SUPFAM" id="SSF55961">
    <property type="entry name" value="Bet v1-like"/>
    <property type="match status" value="1"/>
</dbReference>
<proteinExistence type="predicted"/>
<dbReference type="Pfam" id="PF10604">
    <property type="entry name" value="Polyketide_cyc2"/>
    <property type="match status" value="1"/>
</dbReference>
<dbReference type="Gene3D" id="3.30.530.20">
    <property type="match status" value="1"/>
</dbReference>
<accession>A6G6V8</accession>
<evidence type="ECO:0000313" key="1">
    <source>
        <dbReference type="EMBL" id="EDM78411.1"/>
    </source>
</evidence>
<gene>
    <name evidence="1" type="ORF">PPSIR1_06166</name>
</gene>
<dbReference type="RefSeq" id="WP_006972454.1">
    <property type="nucleotide sequence ID" value="NZ_ABCS01000031.1"/>
</dbReference>
<dbReference type="InterPro" id="IPR023393">
    <property type="entry name" value="START-like_dom_sf"/>
</dbReference>
<dbReference type="AlphaFoldDB" id="A6G6V8"/>
<organism evidence="1 2">
    <name type="scientific">Plesiocystis pacifica SIR-1</name>
    <dbReference type="NCBI Taxonomy" id="391625"/>
    <lineage>
        <taxon>Bacteria</taxon>
        <taxon>Pseudomonadati</taxon>
        <taxon>Myxococcota</taxon>
        <taxon>Polyangia</taxon>
        <taxon>Nannocystales</taxon>
        <taxon>Nannocystaceae</taxon>
        <taxon>Plesiocystis</taxon>
    </lineage>
</organism>
<comment type="caution">
    <text evidence="1">The sequence shown here is derived from an EMBL/GenBank/DDBJ whole genome shotgun (WGS) entry which is preliminary data.</text>
</comment>
<reference evidence="1 2" key="1">
    <citation type="submission" date="2007-06" db="EMBL/GenBank/DDBJ databases">
        <authorList>
            <person name="Shimkets L."/>
            <person name="Ferriera S."/>
            <person name="Johnson J."/>
            <person name="Kravitz S."/>
            <person name="Beeson K."/>
            <person name="Sutton G."/>
            <person name="Rogers Y.-H."/>
            <person name="Friedman R."/>
            <person name="Frazier M."/>
            <person name="Venter J.C."/>
        </authorList>
    </citation>
    <scope>NUCLEOTIDE SEQUENCE [LARGE SCALE GENOMIC DNA]</scope>
    <source>
        <strain evidence="1 2">SIR-1</strain>
    </source>
</reference>
<dbReference type="EMBL" id="ABCS01000031">
    <property type="protein sequence ID" value="EDM78411.1"/>
    <property type="molecule type" value="Genomic_DNA"/>
</dbReference>
<dbReference type="InterPro" id="IPR019587">
    <property type="entry name" value="Polyketide_cyclase/dehydratase"/>
</dbReference>
<sequence>MKQAFSVDETIARPVEFVWQAMVDWEHAGRWMHGIDRLEAHGPLAVGTTLTFHTRGKTRQAEIAVCKPGERLVLRSRQGAVEAEYAYALDPLDPERTRVSLTARCAVSGPLGLFAPVLRWLVARTDAGQIAALGAWLETK</sequence>
<protein>
    <submittedName>
        <fullName evidence="1">Uncharacterized protein</fullName>
    </submittedName>
</protein>
<keyword evidence="2" id="KW-1185">Reference proteome</keyword>
<dbReference type="Proteomes" id="UP000005801">
    <property type="component" value="Unassembled WGS sequence"/>
</dbReference>
<evidence type="ECO:0000313" key="2">
    <source>
        <dbReference type="Proteomes" id="UP000005801"/>
    </source>
</evidence>
<dbReference type="OrthoDB" id="4827024at2"/>